<dbReference type="PANTHER" id="PTHR10900">
    <property type="entry name" value="PERIOSTIN-RELATED"/>
    <property type="match status" value="1"/>
</dbReference>
<dbReference type="SMART" id="SM00554">
    <property type="entry name" value="FAS1"/>
    <property type="match status" value="2"/>
</dbReference>
<dbReference type="Gene3D" id="2.30.180.10">
    <property type="entry name" value="FAS1 domain"/>
    <property type="match status" value="2"/>
</dbReference>
<proteinExistence type="predicted"/>
<dbReference type="InterPro" id="IPR036378">
    <property type="entry name" value="FAS1_dom_sf"/>
</dbReference>
<evidence type="ECO:0000259" key="1">
    <source>
        <dbReference type="PROSITE" id="PS50213"/>
    </source>
</evidence>
<feature type="domain" description="FAS1" evidence="1">
    <location>
        <begin position="126"/>
        <end position="260"/>
    </location>
</feature>
<name>A0ABM1VXN6_APLCA</name>
<reference evidence="3" key="1">
    <citation type="submission" date="2025-08" db="UniProtKB">
        <authorList>
            <consortium name="RefSeq"/>
        </authorList>
    </citation>
    <scope>IDENTIFICATION</scope>
</reference>
<evidence type="ECO:0000313" key="3">
    <source>
        <dbReference type="RefSeq" id="XP_035827179.1"/>
    </source>
</evidence>
<dbReference type="Pfam" id="PF02469">
    <property type="entry name" value="Fasciclin"/>
    <property type="match status" value="2"/>
</dbReference>
<dbReference type="SUPFAM" id="SSF82153">
    <property type="entry name" value="FAS1 domain"/>
    <property type="match status" value="2"/>
</dbReference>
<dbReference type="PROSITE" id="PS50213">
    <property type="entry name" value="FAS1"/>
    <property type="match status" value="2"/>
</dbReference>
<dbReference type="PANTHER" id="PTHR10900:SF77">
    <property type="entry name" value="FI19380P1"/>
    <property type="match status" value="1"/>
</dbReference>
<dbReference type="InterPro" id="IPR050904">
    <property type="entry name" value="Adhesion/Biosynth-related"/>
</dbReference>
<organism evidence="2 3">
    <name type="scientific">Aplysia californica</name>
    <name type="common">California sea hare</name>
    <dbReference type="NCBI Taxonomy" id="6500"/>
    <lineage>
        <taxon>Eukaryota</taxon>
        <taxon>Metazoa</taxon>
        <taxon>Spiralia</taxon>
        <taxon>Lophotrochozoa</taxon>
        <taxon>Mollusca</taxon>
        <taxon>Gastropoda</taxon>
        <taxon>Heterobranchia</taxon>
        <taxon>Euthyneura</taxon>
        <taxon>Tectipleura</taxon>
        <taxon>Aplysiida</taxon>
        <taxon>Aplysioidea</taxon>
        <taxon>Aplysiidae</taxon>
        <taxon>Aplysia</taxon>
    </lineage>
</organism>
<sequence length="285" mass="32444">MRLSKFMELVAAAGLNMTLDNGGDVTVFSPTDQALGNIPPKYMASLRNEPRKMKELLQYHMVPGKLEESTLIGDTNLDTLANMALKIKVTVLRDGVKLDKASLQNHGRECRNAVIHRVDKVLIPPDNSLMDELMGDPNLSEFWQMMDSSGVSEELIPFGSYTVLAPTNNALSKLDQRHLAKMKANRERLKQFVLRHVILRTVLKCAVPEDGTYNIKSMQGDETHFTFDWKDRLVVNKHSRAVSDDILTSNGILYKIDHVIPCSCEKLMRTRRGQYLSAHRYRRRY</sequence>
<dbReference type="Proteomes" id="UP000694888">
    <property type="component" value="Unplaced"/>
</dbReference>
<protein>
    <submittedName>
        <fullName evidence="3">Transforming growth factor-beta-induced protein ig-h3</fullName>
    </submittedName>
</protein>
<feature type="domain" description="FAS1" evidence="1">
    <location>
        <begin position="1"/>
        <end position="122"/>
    </location>
</feature>
<dbReference type="InterPro" id="IPR000782">
    <property type="entry name" value="FAS1_domain"/>
</dbReference>
<dbReference type="RefSeq" id="XP_035827179.1">
    <property type="nucleotide sequence ID" value="XM_035971286.1"/>
</dbReference>
<gene>
    <name evidence="3" type="primary">LOC101846229</name>
</gene>
<evidence type="ECO:0000313" key="2">
    <source>
        <dbReference type="Proteomes" id="UP000694888"/>
    </source>
</evidence>
<keyword evidence="2" id="KW-1185">Reference proteome</keyword>
<accession>A0ABM1VXN6</accession>
<dbReference type="GeneID" id="101846229"/>